<keyword evidence="4" id="KW-1185">Reference proteome</keyword>
<organism evidence="2">
    <name type="scientific">Capitella teleta</name>
    <name type="common">Polychaete worm</name>
    <dbReference type="NCBI Taxonomy" id="283909"/>
    <lineage>
        <taxon>Eukaryota</taxon>
        <taxon>Metazoa</taxon>
        <taxon>Spiralia</taxon>
        <taxon>Lophotrochozoa</taxon>
        <taxon>Annelida</taxon>
        <taxon>Polychaeta</taxon>
        <taxon>Sedentaria</taxon>
        <taxon>Scolecida</taxon>
        <taxon>Capitellidae</taxon>
        <taxon>Capitella</taxon>
    </lineage>
</organism>
<protein>
    <submittedName>
        <fullName evidence="2 3">Uncharacterized protein</fullName>
    </submittedName>
</protein>
<dbReference type="HOGENOM" id="CLU_039554_0_0_1"/>
<reference evidence="2 4" key="2">
    <citation type="journal article" date="2013" name="Nature">
        <title>Insights into bilaterian evolution from three spiralian genomes.</title>
        <authorList>
            <person name="Simakov O."/>
            <person name="Marletaz F."/>
            <person name="Cho S.J."/>
            <person name="Edsinger-Gonzales E."/>
            <person name="Havlak P."/>
            <person name="Hellsten U."/>
            <person name="Kuo D.H."/>
            <person name="Larsson T."/>
            <person name="Lv J."/>
            <person name="Arendt D."/>
            <person name="Savage R."/>
            <person name="Osoegawa K."/>
            <person name="de Jong P."/>
            <person name="Grimwood J."/>
            <person name="Chapman J.A."/>
            <person name="Shapiro H."/>
            <person name="Aerts A."/>
            <person name="Otillar R.P."/>
            <person name="Terry A.Y."/>
            <person name="Boore J.L."/>
            <person name="Grigoriev I.V."/>
            <person name="Lindberg D.R."/>
            <person name="Seaver E.C."/>
            <person name="Weisblat D.A."/>
            <person name="Putnam N.H."/>
            <person name="Rokhsar D.S."/>
        </authorList>
    </citation>
    <scope>NUCLEOTIDE SEQUENCE</scope>
    <source>
        <strain evidence="2 4">I ESC-2004</strain>
    </source>
</reference>
<dbReference type="EMBL" id="AMQN01020081">
    <property type="status" value="NOT_ANNOTATED_CDS"/>
    <property type="molecule type" value="Genomic_DNA"/>
</dbReference>
<proteinExistence type="predicted"/>
<dbReference type="PANTHER" id="PTHR31389:SF4">
    <property type="entry name" value="LD39211P"/>
    <property type="match status" value="1"/>
</dbReference>
<reference evidence="3" key="3">
    <citation type="submission" date="2015-06" db="UniProtKB">
        <authorList>
            <consortium name="EnsemblMetazoa"/>
        </authorList>
    </citation>
    <scope>IDENTIFICATION</scope>
</reference>
<dbReference type="Proteomes" id="UP000014760">
    <property type="component" value="Unassembled WGS sequence"/>
</dbReference>
<dbReference type="OrthoDB" id="5954868at2759"/>
<dbReference type="Pfam" id="PF07801">
    <property type="entry name" value="DUF1647"/>
    <property type="match status" value="1"/>
</dbReference>
<accession>R7V579</accession>
<name>R7V579_CAPTE</name>
<gene>
    <name evidence="2" type="ORF">CAPTEDRAFT_186367</name>
</gene>
<dbReference type="EnsemblMetazoa" id="CapteT186367">
    <property type="protein sequence ID" value="CapteP186367"/>
    <property type="gene ID" value="CapteG186367"/>
</dbReference>
<keyword evidence="1" id="KW-1133">Transmembrane helix</keyword>
<evidence type="ECO:0000313" key="4">
    <source>
        <dbReference type="Proteomes" id="UP000014760"/>
    </source>
</evidence>
<dbReference type="PANTHER" id="PTHR31389">
    <property type="entry name" value="LD39211P"/>
    <property type="match status" value="1"/>
</dbReference>
<evidence type="ECO:0000313" key="3">
    <source>
        <dbReference type="EnsemblMetazoa" id="CapteP186367"/>
    </source>
</evidence>
<sequence length="417" mass="46914">MGKSLGLEKLALHLVLLASICSVVLVYFLFKPEDLSIAEDFTNPYSHLPGFSPRINLQNDSSLKLPEAADGYEFFRYPYKDIRTNTTKYGKVLPVSRVLLSKYQIPINYLETLDADSVLDFVFVMACSGDHLKESLDAIATVQEQFPKHRIMFYDWGLSSEQVELLKTLCGVTHVPFDFSSYSASKHQSGRSIFQGAKILCIMDALINNSGAFWIDASVRFFNSSGFSVLFQNVIRNGGFAMMSNAHHSTYAATHPGMYAYLPTDIEGQKRCCQGQSGATLVYKTHKVFDGIIWPWFLCSLTAECMTPTMQLSCKFKKGDVLRTYGGCHRVDQSALNILASNLYNHNNTINVSHITDTNFTRFLYLNRYKTGTGVDLHPLGGERERECHDLEGWADNEICRIPDIREPKSPYTGTDT</sequence>
<dbReference type="OMA" id="RIMACKF"/>
<dbReference type="InterPro" id="IPR012444">
    <property type="entry name" value="DUF1647"/>
</dbReference>
<feature type="transmembrane region" description="Helical" evidence="1">
    <location>
        <begin position="12"/>
        <end position="30"/>
    </location>
</feature>
<dbReference type="FunCoup" id="R7V579">
    <property type="interactions" value="93"/>
</dbReference>
<evidence type="ECO:0000256" key="1">
    <source>
        <dbReference type="SAM" id="Phobius"/>
    </source>
</evidence>
<evidence type="ECO:0000313" key="2">
    <source>
        <dbReference type="EMBL" id="ELU11516.1"/>
    </source>
</evidence>
<dbReference type="STRING" id="283909.R7V579"/>
<dbReference type="AlphaFoldDB" id="R7V579"/>
<keyword evidence="1" id="KW-0812">Transmembrane</keyword>
<keyword evidence="1" id="KW-0472">Membrane</keyword>
<reference evidence="4" key="1">
    <citation type="submission" date="2012-12" db="EMBL/GenBank/DDBJ databases">
        <authorList>
            <person name="Hellsten U."/>
            <person name="Grimwood J."/>
            <person name="Chapman J.A."/>
            <person name="Shapiro H."/>
            <person name="Aerts A."/>
            <person name="Otillar R.P."/>
            <person name="Terry A.Y."/>
            <person name="Boore J.L."/>
            <person name="Simakov O."/>
            <person name="Marletaz F."/>
            <person name="Cho S.-J."/>
            <person name="Edsinger-Gonzales E."/>
            <person name="Havlak P."/>
            <person name="Kuo D.-H."/>
            <person name="Larsson T."/>
            <person name="Lv J."/>
            <person name="Arendt D."/>
            <person name="Savage R."/>
            <person name="Osoegawa K."/>
            <person name="de Jong P."/>
            <person name="Lindberg D.R."/>
            <person name="Seaver E.C."/>
            <person name="Weisblat D.A."/>
            <person name="Putnam N.H."/>
            <person name="Grigoriev I.V."/>
            <person name="Rokhsar D.S."/>
        </authorList>
    </citation>
    <scope>NUCLEOTIDE SEQUENCE</scope>
    <source>
        <strain evidence="4">I ESC-2004</strain>
    </source>
</reference>
<dbReference type="EMBL" id="KB296678">
    <property type="protein sequence ID" value="ELU11516.1"/>
    <property type="molecule type" value="Genomic_DNA"/>
</dbReference>